<dbReference type="Pfam" id="PF18879">
    <property type="entry name" value="EspA_EspE"/>
    <property type="match status" value="1"/>
</dbReference>
<dbReference type="AlphaFoldDB" id="A0A448IZN8"/>
<dbReference type="InterPro" id="IPR043796">
    <property type="entry name" value="ESX-1_EspA/EspE-like"/>
</dbReference>
<dbReference type="OrthoDB" id="1187707at2"/>
<gene>
    <name evidence="3" type="primary">espE_2</name>
    <name evidence="3" type="ORF">NCTC10437_04911</name>
</gene>
<dbReference type="RefSeq" id="WP_053086848.1">
    <property type="nucleotide sequence ID" value="NZ_CVQQ01000012.1"/>
</dbReference>
<evidence type="ECO:0000259" key="2">
    <source>
        <dbReference type="Pfam" id="PF18879"/>
    </source>
</evidence>
<accession>A0A448IZN8</accession>
<name>A0A448IZN8_MYCAU</name>
<dbReference type="Proteomes" id="UP000279306">
    <property type="component" value="Chromosome"/>
</dbReference>
<dbReference type="STRING" id="1791.GCA_001049355_03760"/>
<organism evidence="3 4">
    <name type="scientific">Mycolicibacterium aurum</name>
    <name type="common">Mycobacterium aurum</name>
    <dbReference type="NCBI Taxonomy" id="1791"/>
    <lineage>
        <taxon>Bacteria</taxon>
        <taxon>Bacillati</taxon>
        <taxon>Actinomycetota</taxon>
        <taxon>Actinomycetes</taxon>
        <taxon>Mycobacteriales</taxon>
        <taxon>Mycobacteriaceae</taxon>
        <taxon>Mycolicibacterium</taxon>
    </lineage>
</organism>
<sequence length="181" mass="18862">MSVLGSFLATWSQARLTFGDGIPTPGTTFDNSPALQQLESGTRAAAPGSTWTGGAADAYAVSNAHQARTLARMAELDHCIGREIDHSAAVVTRGRQQLDAVRQWVVAAAGSVPDNAAGDQMLVPIVWKGCSDIAEVITASNGELATVAERVRALGTEYAALGGDQKKPDGEATPLGWWTEG</sequence>
<feature type="region of interest" description="Disordered" evidence="1">
    <location>
        <begin position="162"/>
        <end position="181"/>
    </location>
</feature>
<evidence type="ECO:0000256" key="1">
    <source>
        <dbReference type="SAM" id="MobiDB-lite"/>
    </source>
</evidence>
<dbReference type="KEGG" id="mauu:NCTC10437_04911"/>
<evidence type="ECO:0000313" key="4">
    <source>
        <dbReference type="Proteomes" id="UP000279306"/>
    </source>
</evidence>
<reference evidence="3 4" key="1">
    <citation type="submission" date="2018-12" db="EMBL/GenBank/DDBJ databases">
        <authorList>
            <consortium name="Pathogen Informatics"/>
        </authorList>
    </citation>
    <scope>NUCLEOTIDE SEQUENCE [LARGE SCALE GENOMIC DNA]</scope>
    <source>
        <strain evidence="3 4">NCTC10437</strain>
    </source>
</reference>
<proteinExistence type="predicted"/>
<feature type="domain" description="ESX-1 secretion-associated protein EspA/EspE-like" evidence="2">
    <location>
        <begin position="18"/>
        <end position="99"/>
    </location>
</feature>
<evidence type="ECO:0000313" key="3">
    <source>
        <dbReference type="EMBL" id="VEG57890.1"/>
    </source>
</evidence>
<protein>
    <submittedName>
        <fullName evidence="3">ESX-1 secretion-associated protein EspE</fullName>
    </submittedName>
</protein>
<dbReference type="EMBL" id="LR134356">
    <property type="protein sequence ID" value="VEG57890.1"/>
    <property type="molecule type" value="Genomic_DNA"/>
</dbReference>
<keyword evidence="4" id="KW-1185">Reference proteome</keyword>